<reference evidence="1" key="1">
    <citation type="journal article" date="2019" name="bioRxiv">
        <title>The Genome of the Zebra Mussel, Dreissena polymorpha: A Resource for Invasive Species Research.</title>
        <authorList>
            <person name="McCartney M.A."/>
            <person name="Auch B."/>
            <person name="Kono T."/>
            <person name="Mallez S."/>
            <person name="Zhang Y."/>
            <person name="Obille A."/>
            <person name="Becker A."/>
            <person name="Abrahante J.E."/>
            <person name="Garbe J."/>
            <person name="Badalamenti J.P."/>
            <person name="Herman A."/>
            <person name="Mangelson H."/>
            <person name="Liachko I."/>
            <person name="Sullivan S."/>
            <person name="Sone E.D."/>
            <person name="Koren S."/>
            <person name="Silverstein K.A.T."/>
            <person name="Beckman K.B."/>
            <person name="Gohl D.M."/>
        </authorList>
    </citation>
    <scope>NUCLEOTIDE SEQUENCE</scope>
    <source>
        <strain evidence="1">Duluth1</strain>
        <tissue evidence="1">Whole animal</tissue>
    </source>
</reference>
<protein>
    <submittedName>
        <fullName evidence="1">Uncharacterized protein</fullName>
    </submittedName>
</protein>
<dbReference type="EMBL" id="JAIWYP010000007">
    <property type="protein sequence ID" value="KAH3795932.1"/>
    <property type="molecule type" value="Genomic_DNA"/>
</dbReference>
<gene>
    <name evidence="1" type="ORF">DPMN_149494</name>
</gene>
<organism evidence="1 2">
    <name type="scientific">Dreissena polymorpha</name>
    <name type="common">Zebra mussel</name>
    <name type="synonym">Mytilus polymorpha</name>
    <dbReference type="NCBI Taxonomy" id="45954"/>
    <lineage>
        <taxon>Eukaryota</taxon>
        <taxon>Metazoa</taxon>
        <taxon>Spiralia</taxon>
        <taxon>Lophotrochozoa</taxon>
        <taxon>Mollusca</taxon>
        <taxon>Bivalvia</taxon>
        <taxon>Autobranchia</taxon>
        <taxon>Heteroconchia</taxon>
        <taxon>Euheterodonta</taxon>
        <taxon>Imparidentia</taxon>
        <taxon>Neoheterodontei</taxon>
        <taxon>Myida</taxon>
        <taxon>Dreissenoidea</taxon>
        <taxon>Dreissenidae</taxon>
        <taxon>Dreissena</taxon>
    </lineage>
</organism>
<evidence type="ECO:0000313" key="2">
    <source>
        <dbReference type="Proteomes" id="UP000828390"/>
    </source>
</evidence>
<evidence type="ECO:0000313" key="1">
    <source>
        <dbReference type="EMBL" id="KAH3795932.1"/>
    </source>
</evidence>
<keyword evidence="2" id="KW-1185">Reference proteome</keyword>
<proteinExistence type="predicted"/>
<comment type="caution">
    <text evidence="1">The sequence shown here is derived from an EMBL/GenBank/DDBJ whole genome shotgun (WGS) entry which is preliminary data.</text>
</comment>
<dbReference type="AlphaFoldDB" id="A0A9D4FHH7"/>
<sequence>MSMMCFQTFQFLNSLSQLCHSCTDLSHITWLALFPRIWKVLSEKQQQVHVHTSTVCWLGL</sequence>
<name>A0A9D4FHH7_DREPO</name>
<dbReference type="Proteomes" id="UP000828390">
    <property type="component" value="Unassembled WGS sequence"/>
</dbReference>
<reference evidence="1" key="2">
    <citation type="submission" date="2020-11" db="EMBL/GenBank/DDBJ databases">
        <authorList>
            <person name="McCartney M.A."/>
            <person name="Auch B."/>
            <person name="Kono T."/>
            <person name="Mallez S."/>
            <person name="Becker A."/>
            <person name="Gohl D.M."/>
            <person name="Silverstein K.A.T."/>
            <person name="Koren S."/>
            <person name="Bechman K.B."/>
            <person name="Herman A."/>
            <person name="Abrahante J.E."/>
            <person name="Garbe J."/>
        </authorList>
    </citation>
    <scope>NUCLEOTIDE SEQUENCE</scope>
    <source>
        <strain evidence="1">Duluth1</strain>
        <tissue evidence="1">Whole animal</tissue>
    </source>
</reference>
<accession>A0A9D4FHH7</accession>